<evidence type="ECO:0000256" key="1">
    <source>
        <dbReference type="ARBA" id="ARBA00004584"/>
    </source>
</evidence>
<reference evidence="15" key="1">
    <citation type="journal article" date="2019" name="Science">
        <title>Mutation of a bHLH transcription factor allowed almond domestication.</title>
        <authorList>
            <person name="Sanchez-Perez R."/>
            <person name="Pavan S."/>
            <person name="Mazzeo R."/>
            <person name="Moldovan C."/>
            <person name="Aiese Cigliano R."/>
            <person name="Del Cueto J."/>
            <person name="Ricciardi F."/>
            <person name="Lotti C."/>
            <person name="Ricciardi L."/>
            <person name="Dicenta F."/>
            <person name="Lopez-Marques R.L."/>
            <person name="Lindberg Moller B."/>
        </authorList>
    </citation>
    <scope>NUCLEOTIDE SEQUENCE</scope>
</reference>
<feature type="domain" description="YDG" evidence="14">
    <location>
        <begin position="173"/>
        <end position="327"/>
    </location>
</feature>
<dbReference type="PROSITE" id="PS51015">
    <property type="entry name" value="YDG"/>
    <property type="match status" value="1"/>
</dbReference>
<dbReference type="GO" id="GO:0042054">
    <property type="term" value="F:histone methyltransferase activity"/>
    <property type="evidence" value="ECO:0007669"/>
    <property type="project" value="InterPro"/>
</dbReference>
<dbReference type="AlphaFoldDB" id="A0A4Y1QPM9"/>
<dbReference type="SMART" id="SM00468">
    <property type="entry name" value="PreSET"/>
    <property type="match status" value="1"/>
</dbReference>
<dbReference type="SMART" id="SM00466">
    <property type="entry name" value="SRA"/>
    <property type="match status" value="1"/>
</dbReference>
<name>A0A4Y1QPM9_PRUDU</name>
<organism evidence="15">
    <name type="scientific">Prunus dulcis</name>
    <name type="common">Almond</name>
    <name type="synonym">Amygdalus dulcis</name>
    <dbReference type="NCBI Taxonomy" id="3755"/>
    <lineage>
        <taxon>Eukaryota</taxon>
        <taxon>Viridiplantae</taxon>
        <taxon>Streptophyta</taxon>
        <taxon>Embryophyta</taxon>
        <taxon>Tracheophyta</taxon>
        <taxon>Spermatophyta</taxon>
        <taxon>Magnoliopsida</taxon>
        <taxon>eudicotyledons</taxon>
        <taxon>Gunneridae</taxon>
        <taxon>Pentapetalae</taxon>
        <taxon>rosids</taxon>
        <taxon>fabids</taxon>
        <taxon>Rosales</taxon>
        <taxon>Rosaceae</taxon>
        <taxon>Amygdaloideae</taxon>
        <taxon>Amygdaleae</taxon>
        <taxon>Prunus</taxon>
    </lineage>
</organism>
<dbReference type="GO" id="GO:0005634">
    <property type="term" value="C:nucleus"/>
    <property type="evidence" value="ECO:0007669"/>
    <property type="project" value="UniProtKB-SubCell"/>
</dbReference>
<evidence type="ECO:0000256" key="10">
    <source>
        <dbReference type="SAM" id="MobiDB-lite"/>
    </source>
</evidence>
<protein>
    <submittedName>
        <fullName evidence="15">SU(VAR)3-9 homolog 4</fullName>
    </submittedName>
</protein>
<feature type="domain" description="Post-SET" evidence="13">
    <location>
        <begin position="600"/>
        <end position="616"/>
    </location>
</feature>
<dbReference type="InterPro" id="IPR007728">
    <property type="entry name" value="Pre-SET_dom"/>
</dbReference>
<comment type="subcellular location">
    <subcellularLocation>
        <location evidence="1">Chromosome</location>
        <location evidence="1">Centromere</location>
    </subcellularLocation>
    <subcellularLocation>
        <location evidence="9">Nucleus</location>
    </subcellularLocation>
</comment>
<evidence type="ECO:0000256" key="3">
    <source>
        <dbReference type="ARBA" id="ARBA00022603"/>
    </source>
</evidence>
<dbReference type="PROSITE" id="PS50868">
    <property type="entry name" value="POST_SET"/>
    <property type="match status" value="1"/>
</dbReference>
<evidence type="ECO:0000256" key="8">
    <source>
        <dbReference type="ARBA" id="ARBA00023328"/>
    </source>
</evidence>
<keyword evidence="3" id="KW-0489">Methyltransferase</keyword>
<dbReference type="InterPro" id="IPR036987">
    <property type="entry name" value="SRA-YDG_sf"/>
</dbReference>
<dbReference type="Pfam" id="PF02182">
    <property type="entry name" value="SAD_SRA"/>
    <property type="match status" value="1"/>
</dbReference>
<evidence type="ECO:0000256" key="6">
    <source>
        <dbReference type="ARBA" id="ARBA00022853"/>
    </source>
</evidence>
<dbReference type="SUPFAM" id="SSF88697">
    <property type="entry name" value="PUA domain-like"/>
    <property type="match status" value="1"/>
</dbReference>
<feature type="compositionally biased region" description="Basic and acidic residues" evidence="10">
    <location>
        <begin position="67"/>
        <end position="87"/>
    </location>
</feature>
<dbReference type="InterPro" id="IPR003105">
    <property type="entry name" value="SRA_YDG"/>
</dbReference>
<sequence>MGALKNSTAQRRVSPRLQNLPDDQRPYYGPSPKRTSDSAQNDAVAKKKPKVEKPSAPAQKSAPNAKSSKEKEKVEAQNGESETKTGPDVEDGGADFFAPDGRLTDENGVSFTARLKETLRLFNLHYLHFIQEEEKRCSKLANGTACCDDLKEPSRRPEMLSNNEILYPERKIGHVPGIEVGHQFFSRAEMVAVGFHAHWLNGIDYIGESRGKEKYKRYTLPLAVSIVMSGQYEDDVDNKEEVIYTGQGGHDLLGDKKQIKHQVLLRGNLALKNNMEQSIPVRVIRGHKCVNSYSKKVYTYDGLYKVVDYWADKGAAGFDVFKYCLKRDGGQPKLLSKQDICNGQETICIPATNVIDVPPVAPEGLTYTKSIKVAKDVNIPSSAPGCSCKGNCTNPLTCSCAKLNGSDFPYVARDGGRLIEPKAVVFECGPNCGCGPDCVNRTSQRGLNYRLEVYRTADKGWAVRSWDFIPSGAPVCEYTGVLRRNDDLDSVSENDYIFEIDCWHTMNGIGGREKRLCDVSIPNGDAEKGFSKLSESEPEFCIDAGSYGNVARYINHSCEPNLFVQCVLSSHHDVRLARVELTYDYGYELDSVVGPDGNIKKLLCYCGVDGCRKRLIQFDVSSGLGSVVEIAE</sequence>
<dbReference type="PROSITE" id="PS50280">
    <property type="entry name" value="SET"/>
    <property type="match status" value="1"/>
</dbReference>
<dbReference type="InterPro" id="IPR046341">
    <property type="entry name" value="SET_dom_sf"/>
</dbReference>
<dbReference type="Gene3D" id="2.170.270.10">
    <property type="entry name" value="SET domain"/>
    <property type="match status" value="1"/>
</dbReference>
<evidence type="ECO:0000313" key="15">
    <source>
        <dbReference type="EMBL" id="BBG93822.1"/>
    </source>
</evidence>
<keyword evidence="5" id="KW-0949">S-adenosyl-L-methionine</keyword>
<dbReference type="InterPro" id="IPR015947">
    <property type="entry name" value="PUA-like_sf"/>
</dbReference>
<evidence type="ECO:0000259" key="13">
    <source>
        <dbReference type="PROSITE" id="PS50868"/>
    </source>
</evidence>
<dbReference type="InterPro" id="IPR051357">
    <property type="entry name" value="H3K9_HMTase_SUVAR3-9"/>
</dbReference>
<feature type="domain" description="Pre-SET" evidence="12">
    <location>
        <begin position="384"/>
        <end position="446"/>
    </location>
</feature>
<dbReference type="SMART" id="SM00317">
    <property type="entry name" value="SET"/>
    <property type="match status" value="1"/>
</dbReference>
<evidence type="ECO:0000256" key="4">
    <source>
        <dbReference type="ARBA" id="ARBA00022679"/>
    </source>
</evidence>
<dbReference type="GO" id="GO:0003690">
    <property type="term" value="F:double-stranded DNA binding"/>
    <property type="evidence" value="ECO:0007669"/>
    <property type="project" value="TreeGrafter"/>
</dbReference>
<evidence type="ECO:0000256" key="2">
    <source>
        <dbReference type="ARBA" id="ARBA00022454"/>
    </source>
</evidence>
<evidence type="ECO:0000259" key="11">
    <source>
        <dbReference type="PROSITE" id="PS50280"/>
    </source>
</evidence>
<keyword evidence="2" id="KW-0158">Chromosome</keyword>
<dbReference type="GO" id="GO:0008270">
    <property type="term" value="F:zinc ion binding"/>
    <property type="evidence" value="ECO:0007669"/>
    <property type="project" value="InterPro"/>
</dbReference>
<evidence type="ECO:0000256" key="9">
    <source>
        <dbReference type="PROSITE-ProRule" id="PRU00358"/>
    </source>
</evidence>
<dbReference type="Gene3D" id="2.30.280.10">
    <property type="entry name" value="SRA-YDG"/>
    <property type="match status" value="1"/>
</dbReference>
<dbReference type="Pfam" id="PF05033">
    <property type="entry name" value="Pre-SET"/>
    <property type="match status" value="1"/>
</dbReference>
<gene>
    <name evidence="15" type="ORF">Prudu_001948</name>
</gene>
<keyword evidence="7 9" id="KW-0539">Nucleus</keyword>
<dbReference type="EMBL" id="AP019297">
    <property type="protein sequence ID" value="BBG93822.1"/>
    <property type="molecule type" value="Genomic_DNA"/>
</dbReference>
<accession>A0A4Y1QPM9</accession>
<dbReference type="PANTHER" id="PTHR45660:SF94">
    <property type="entry name" value="HISTONE-LYSINE N-METHYLTRANSFERASE, H3 LYSINE-9 SPECIFIC SUVH4"/>
    <property type="match status" value="1"/>
</dbReference>
<feature type="region of interest" description="Disordered" evidence="10">
    <location>
        <begin position="1"/>
        <end position="103"/>
    </location>
</feature>
<dbReference type="InterPro" id="IPR003616">
    <property type="entry name" value="Post-SET_dom"/>
</dbReference>
<dbReference type="GO" id="GO:0032259">
    <property type="term" value="P:methylation"/>
    <property type="evidence" value="ECO:0007669"/>
    <property type="project" value="UniProtKB-KW"/>
</dbReference>
<dbReference type="PANTHER" id="PTHR45660">
    <property type="entry name" value="HISTONE-LYSINE N-METHYLTRANSFERASE SETMAR"/>
    <property type="match status" value="1"/>
</dbReference>
<keyword evidence="4" id="KW-0808">Transferase</keyword>
<dbReference type="PROSITE" id="PS50867">
    <property type="entry name" value="PRE_SET"/>
    <property type="match status" value="1"/>
</dbReference>
<dbReference type="Pfam" id="PF00856">
    <property type="entry name" value="SET"/>
    <property type="match status" value="1"/>
</dbReference>
<keyword evidence="6" id="KW-0156">Chromatin regulator</keyword>
<keyword evidence="8" id="KW-0137">Centromere</keyword>
<evidence type="ECO:0000259" key="12">
    <source>
        <dbReference type="PROSITE" id="PS50867"/>
    </source>
</evidence>
<feature type="compositionally biased region" description="Polar residues" evidence="10">
    <location>
        <begin position="1"/>
        <end position="11"/>
    </location>
</feature>
<dbReference type="InterPro" id="IPR025794">
    <property type="entry name" value="H3-K9-MeTrfase_plant"/>
</dbReference>
<dbReference type="InterPro" id="IPR001214">
    <property type="entry name" value="SET_dom"/>
</dbReference>
<proteinExistence type="predicted"/>
<dbReference type="PROSITE" id="PS51575">
    <property type="entry name" value="SAM_MT43_SUVAR39_2"/>
    <property type="match status" value="1"/>
</dbReference>
<dbReference type="SUPFAM" id="SSF82199">
    <property type="entry name" value="SET domain"/>
    <property type="match status" value="1"/>
</dbReference>
<evidence type="ECO:0000256" key="7">
    <source>
        <dbReference type="ARBA" id="ARBA00023242"/>
    </source>
</evidence>
<feature type="domain" description="SET" evidence="11">
    <location>
        <begin position="449"/>
        <end position="606"/>
    </location>
</feature>
<evidence type="ECO:0000259" key="14">
    <source>
        <dbReference type="PROSITE" id="PS51015"/>
    </source>
</evidence>
<evidence type="ECO:0000256" key="5">
    <source>
        <dbReference type="ARBA" id="ARBA00022691"/>
    </source>
</evidence>
<dbReference type="GO" id="GO:0000775">
    <property type="term" value="C:chromosome, centromeric region"/>
    <property type="evidence" value="ECO:0007669"/>
    <property type="project" value="UniProtKB-SubCell"/>
</dbReference>